<dbReference type="InterPro" id="IPR023997">
    <property type="entry name" value="TonB-dep_OMP_SusC/RagA_CS"/>
</dbReference>
<dbReference type="GO" id="GO:0009279">
    <property type="term" value="C:cell outer membrane"/>
    <property type="evidence" value="ECO:0007669"/>
    <property type="project" value="UniProtKB-SubCell"/>
</dbReference>
<dbReference type="SUPFAM" id="SSF49464">
    <property type="entry name" value="Carboxypeptidase regulatory domain-like"/>
    <property type="match status" value="1"/>
</dbReference>
<keyword evidence="5 9" id="KW-0798">TonB box</keyword>
<dbReference type="InterPro" id="IPR000531">
    <property type="entry name" value="Beta-barrel_TonB"/>
</dbReference>
<name>A0A4R4E078_9BACT</name>
<comment type="subcellular location">
    <subcellularLocation>
        <location evidence="1 8">Cell outer membrane</location>
        <topology evidence="1 8">Multi-pass membrane protein</topology>
    </subcellularLocation>
</comment>
<evidence type="ECO:0000256" key="1">
    <source>
        <dbReference type="ARBA" id="ARBA00004571"/>
    </source>
</evidence>
<feature type="domain" description="TonB-dependent receptor-like beta-barrel" evidence="11">
    <location>
        <begin position="400"/>
        <end position="974"/>
    </location>
</feature>
<proteinExistence type="inferred from homology"/>
<keyword evidence="6 8" id="KW-0472">Membrane</keyword>
<dbReference type="InterPro" id="IPR023996">
    <property type="entry name" value="TonB-dep_OMP_SusC/RagA"/>
</dbReference>
<keyword evidence="4 8" id="KW-0812">Transmembrane</keyword>
<dbReference type="InterPro" id="IPR008969">
    <property type="entry name" value="CarboxyPept-like_regulatory"/>
</dbReference>
<keyword evidence="3 8" id="KW-1134">Transmembrane beta strand</keyword>
<comment type="caution">
    <text evidence="13">The sequence shown here is derived from an EMBL/GenBank/DDBJ whole genome shotgun (WGS) entry which is preliminary data.</text>
</comment>
<dbReference type="Pfam" id="PF13715">
    <property type="entry name" value="CarbopepD_reg_2"/>
    <property type="match status" value="1"/>
</dbReference>
<dbReference type="OrthoDB" id="9768177at2"/>
<evidence type="ECO:0000256" key="6">
    <source>
        <dbReference type="ARBA" id="ARBA00023136"/>
    </source>
</evidence>
<dbReference type="RefSeq" id="WP_131851692.1">
    <property type="nucleotide sequence ID" value="NZ_SKFH01000010.1"/>
</dbReference>
<protein>
    <submittedName>
        <fullName evidence="13">SusC/RagA family TonB-linked outer membrane protein</fullName>
    </submittedName>
</protein>
<keyword evidence="14" id="KW-1185">Reference proteome</keyword>
<dbReference type="Pfam" id="PF07715">
    <property type="entry name" value="Plug"/>
    <property type="match status" value="1"/>
</dbReference>
<organism evidence="13 14">
    <name type="scientific">Flaviaesturariibacter aridisoli</name>
    <dbReference type="NCBI Taxonomy" id="2545761"/>
    <lineage>
        <taxon>Bacteria</taxon>
        <taxon>Pseudomonadati</taxon>
        <taxon>Bacteroidota</taxon>
        <taxon>Chitinophagia</taxon>
        <taxon>Chitinophagales</taxon>
        <taxon>Chitinophagaceae</taxon>
        <taxon>Flaviaestuariibacter</taxon>
    </lineage>
</organism>
<dbReference type="EMBL" id="SKFH01000010">
    <property type="protein sequence ID" value="TCZ72769.1"/>
    <property type="molecule type" value="Genomic_DNA"/>
</dbReference>
<evidence type="ECO:0000256" key="7">
    <source>
        <dbReference type="ARBA" id="ARBA00023237"/>
    </source>
</evidence>
<gene>
    <name evidence="13" type="ORF">E0486_08285</name>
</gene>
<evidence type="ECO:0000256" key="5">
    <source>
        <dbReference type="ARBA" id="ARBA00023077"/>
    </source>
</evidence>
<sequence length="1012" mass="110720">MNCRKLLQKIAMPLFFVLLTVVSMAQTQVTGRITDANGAGLAGVTVTVKGTATATSTNDNGQFTINVPANGRTLVFSSVGYGTREENINGRSSINSSLQTSGQSLNEVVVVAYGTRRRSDLTASVTQVTAKDFQKGFQPSAEQLIQGKVAGVQMTNGGGQAGGGSRIRIRGGASLNASNDPLVVIDGVPVEGNSVAGTGNLLGSINPNDIESMSVLKDAAATALYGSRASNGVIIIVTKKGTRGKVKFNFNTTASLSEIRKFAPVLTGDQIRSIIGQNAGQTGDSTWYKLLGTANTNWQDEIYRKAFASDNNISASGQVKWLPFRISGGYTHQDGVLKKNKFDRITAAVNLSPRFLDDHLAVTVNAKFANMKNDFSDQDAIGTAAYFDPTQPVYATGAKNSLAGYYQFLQNSTTSPLGVEPKSLAPANPVSMIDLRDNVSTVNRFIGNVQVDYKLHWFPDLHLLANVGGDFSQGTGHNNVDSFAFANFAYGGSRSEYKGGYANKLLDLSLFYAKDIKSINTKVDALLLHSYQDNVYKIYNFPSFSYRPIAVAANPAAGDTIPNSTPLPQNVRFNNFYRLESWLGRVNFNIMDKYLISGSVRRDASSKLSPGGRVDYFPAVSAAWRLKQEFFGNTRAISDLKLRAGYGVTGQQAINDLYSYLVRYTASNTSAQYQLGNTYYTMFRPEGYNQNIKWERTSTFNIGLDFAFLNNRLSGTLDYYRRKTTDLLLDVPVAPGANFRNVITKNVASMKGEGLELAINSTPVRTSNFSWDFNVNATWQKRRITSLQDFPDPNFKGIDVSGIGIATGNFVGKQRVDEAPYAFYVYKQVYDKDGRALEGVFEDLNRDGVVNDNDRRLFKKPDADFLLGFSTQFNYKKFFLGAAAHGQIGNYIYNQYAAGSVLASLKNPIGIVGNASPSFLQTGFQNNSNNQFLSDYYIQNGSFLRIDNINLGYDLGNVISKRTTLRVNASIQNVAIITNYTGLDPELSGNSNIDANIYPRPRIYSLGFNLDF</sequence>
<dbReference type="Gene3D" id="2.60.40.1120">
    <property type="entry name" value="Carboxypeptidase-like, regulatory domain"/>
    <property type="match status" value="1"/>
</dbReference>
<evidence type="ECO:0000256" key="10">
    <source>
        <dbReference type="SAM" id="SignalP"/>
    </source>
</evidence>
<dbReference type="Gene3D" id="2.170.130.10">
    <property type="entry name" value="TonB-dependent receptor, plug domain"/>
    <property type="match status" value="1"/>
</dbReference>
<reference evidence="13 14" key="1">
    <citation type="submission" date="2019-03" db="EMBL/GenBank/DDBJ databases">
        <authorList>
            <person name="Kim M.K.M."/>
        </authorList>
    </citation>
    <scope>NUCLEOTIDE SEQUENCE [LARGE SCALE GENOMIC DNA]</scope>
    <source>
        <strain evidence="13 14">17J68-15</strain>
    </source>
</reference>
<dbReference type="Gene3D" id="2.40.170.20">
    <property type="entry name" value="TonB-dependent receptor, beta-barrel domain"/>
    <property type="match status" value="1"/>
</dbReference>
<evidence type="ECO:0000256" key="2">
    <source>
        <dbReference type="ARBA" id="ARBA00022448"/>
    </source>
</evidence>
<evidence type="ECO:0000256" key="8">
    <source>
        <dbReference type="PROSITE-ProRule" id="PRU01360"/>
    </source>
</evidence>
<evidence type="ECO:0000256" key="4">
    <source>
        <dbReference type="ARBA" id="ARBA00022692"/>
    </source>
</evidence>
<dbReference type="InterPro" id="IPR037066">
    <property type="entry name" value="Plug_dom_sf"/>
</dbReference>
<dbReference type="Pfam" id="PF00593">
    <property type="entry name" value="TonB_dep_Rec_b-barrel"/>
    <property type="match status" value="1"/>
</dbReference>
<dbReference type="AlphaFoldDB" id="A0A4R4E078"/>
<accession>A0A4R4E078</accession>
<evidence type="ECO:0000313" key="13">
    <source>
        <dbReference type="EMBL" id="TCZ72769.1"/>
    </source>
</evidence>
<dbReference type="SUPFAM" id="SSF56935">
    <property type="entry name" value="Porins"/>
    <property type="match status" value="1"/>
</dbReference>
<dbReference type="Proteomes" id="UP000295164">
    <property type="component" value="Unassembled WGS sequence"/>
</dbReference>
<dbReference type="InterPro" id="IPR012910">
    <property type="entry name" value="Plug_dom"/>
</dbReference>
<evidence type="ECO:0000256" key="3">
    <source>
        <dbReference type="ARBA" id="ARBA00022452"/>
    </source>
</evidence>
<dbReference type="InterPro" id="IPR036942">
    <property type="entry name" value="Beta-barrel_TonB_sf"/>
</dbReference>
<evidence type="ECO:0000259" key="12">
    <source>
        <dbReference type="Pfam" id="PF07715"/>
    </source>
</evidence>
<feature type="chain" id="PRO_5020395970" evidence="10">
    <location>
        <begin position="26"/>
        <end position="1012"/>
    </location>
</feature>
<comment type="similarity">
    <text evidence="8 9">Belongs to the TonB-dependent receptor family.</text>
</comment>
<keyword evidence="10" id="KW-0732">Signal</keyword>
<dbReference type="InterPro" id="IPR039426">
    <property type="entry name" value="TonB-dep_rcpt-like"/>
</dbReference>
<evidence type="ECO:0000259" key="11">
    <source>
        <dbReference type="Pfam" id="PF00593"/>
    </source>
</evidence>
<feature type="domain" description="TonB-dependent receptor plug" evidence="12">
    <location>
        <begin position="119"/>
        <end position="233"/>
    </location>
</feature>
<keyword evidence="2 8" id="KW-0813">Transport</keyword>
<dbReference type="PROSITE" id="PS52016">
    <property type="entry name" value="TONB_DEPENDENT_REC_3"/>
    <property type="match status" value="1"/>
</dbReference>
<dbReference type="NCBIfam" id="TIGR04056">
    <property type="entry name" value="OMP_RagA_SusC"/>
    <property type="match status" value="1"/>
</dbReference>
<evidence type="ECO:0000313" key="14">
    <source>
        <dbReference type="Proteomes" id="UP000295164"/>
    </source>
</evidence>
<keyword evidence="7 8" id="KW-0998">Cell outer membrane</keyword>
<dbReference type="NCBIfam" id="TIGR04057">
    <property type="entry name" value="SusC_RagA_signa"/>
    <property type="match status" value="1"/>
</dbReference>
<evidence type="ECO:0000256" key="9">
    <source>
        <dbReference type="RuleBase" id="RU003357"/>
    </source>
</evidence>
<feature type="signal peptide" evidence="10">
    <location>
        <begin position="1"/>
        <end position="25"/>
    </location>
</feature>